<comment type="caution">
    <text evidence="2">The sequence shown here is derived from an EMBL/GenBank/DDBJ whole genome shotgun (WGS) entry which is preliminary data.</text>
</comment>
<evidence type="ECO:0000259" key="1">
    <source>
        <dbReference type="Pfam" id="PF02698"/>
    </source>
</evidence>
<organism evidence="2 3">
    <name type="scientific">Nocardiopsis suaedae</name>
    <dbReference type="NCBI Taxonomy" id="3018444"/>
    <lineage>
        <taxon>Bacteria</taxon>
        <taxon>Bacillati</taxon>
        <taxon>Actinomycetota</taxon>
        <taxon>Actinomycetes</taxon>
        <taxon>Streptosporangiales</taxon>
        <taxon>Nocardiopsidaceae</taxon>
        <taxon>Nocardiopsis</taxon>
    </lineage>
</organism>
<dbReference type="InterPro" id="IPR051599">
    <property type="entry name" value="Cell_Envelope_Assoc"/>
</dbReference>
<dbReference type="Pfam" id="PF02698">
    <property type="entry name" value="DUF218"/>
    <property type="match status" value="1"/>
</dbReference>
<dbReference type="PANTHER" id="PTHR30336">
    <property type="entry name" value="INNER MEMBRANE PROTEIN, PROBABLE PERMEASE"/>
    <property type="match status" value="1"/>
</dbReference>
<dbReference type="PANTHER" id="PTHR30336:SF6">
    <property type="entry name" value="INTEGRAL MEMBRANE PROTEIN"/>
    <property type="match status" value="1"/>
</dbReference>
<feature type="domain" description="DUF218" evidence="1">
    <location>
        <begin position="44"/>
        <end position="159"/>
    </location>
</feature>
<accession>A0ABT4TP45</accession>
<sequence length="228" mass="23771">MGAAKRAALAAGSAAAAALGPTAWVQAAALRRRFGPEEVPDRPVAVVLGAGMKPHGPSLLLARRLDLAAFLHGAGRVRAVLVSGDNRAVSGRETDGMADYLAEAGVPPACIAADPYGFRTWDSFVRARDVYGINAATVVTQEFHLPRALLLALAAGIDAVGVGDRSWRVRARATALGYAREVGANARALGDALARPEPYRTCQPRDDVRDALLAADALRVASEASERG</sequence>
<dbReference type="EMBL" id="JAQFWP010000035">
    <property type="protein sequence ID" value="MDA2806456.1"/>
    <property type="molecule type" value="Genomic_DNA"/>
</dbReference>
<gene>
    <name evidence="2" type="ORF">O4U47_18230</name>
</gene>
<proteinExistence type="predicted"/>
<dbReference type="RefSeq" id="WP_270679096.1">
    <property type="nucleotide sequence ID" value="NZ_JAQFWP010000035.1"/>
</dbReference>
<evidence type="ECO:0000313" key="2">
    <source>
        <dbReference type="EMBL" id="MDA2806456.1"/>
    </source>
</evidence>
<evidence type="ECO:0000313" key="3">
    <source>
        <dbReference type="Proteomes" id="UP001165685"/>
    </source>
</evidence>
<dbReference type="InterPro" id="IPR003848">
    <property type="entry name" value="DUF218"/>
</dbReference>
<name>A0ABT4TP45_9ACTN</name>
<dbReference type="CDD" id="cd06259">
    <property type="entry name" value="YdcF-like"/>
    <property type="match status" value="1"/>
</dbReference>
<keyword evidence="3" id="KW-1185">Reference proteome</keyword>
<dbReference type="Proteomes" id="UP001165685">
    <property type="component" value="Unassembled WGS sequence"/>
</dbReference>
<protein>
    <submittedName>
        <fullName evidence="2">YdcF family protein</fullName>
    </submittedName>
</protein>
<reference evidence="2" key="1">
    <citation type="submission" date="2023-01" db="EMBL/GenBank/DDBJ databases">
        <title>Draft genome sequence of Nocardiopsis sp. LSu2-4 isolated from halophytes.</title>
        <authorList>
            <person name="Duangmal K."/>
            <person name="Chantavorakit T."/>
        </authorList>
    </citation>
    <scope>NUCLEOTIDE SEQUENCE</scope>
    <source>
        <strain evidence="2">LSu2-4</strain>
    </source>
</reference>